<dbReference type="RefSeq" id="WP_084702163.1">
    <property type="nucleotide sequence ID" value="NZ_KB913032.1"/>
</dbReference>
<evidence type="ECO:0000313" key="4">
    <source>
        <dbReference type="Proteomes" id="UP000215563"/>
    </source>
</evidence>
<sequence length="321" mass="33425">MRALVIAGVTGLLILTLTPPAKASGVPERWSAGPFTAQVAVMAGDVDGDGKADLVSYNEYLVGCHVLRSTGSAFKPQQNWGPGGPFNGRFNLVGDVDKDGRADAVAVRLPTGSTRQGIFVARSTVDGSGVETFAKPAHWLENRIAGDYGNLAADVDGDGDTDVIGLFAGITLAARSDGTKSLPLEAWGPDIRGEKATLAADATGDGKADFILVDQGGTRVVPGTANKWFDAPASWSKTSFHGSKKTLTADIDADGDADLIAVNDTDVRVMRSARTGYSPPELWYAGAFFGTKETLAADVDGDGDADLVAVNSGDVWVLRSH</sequence>
<dbReference type="Gene3D" id="2.130.10.130">
    <property type="entry name" value="Integrin alpha, N-terminal"/>
    <property type="match status" value="2"/>
</dbReference>
<dbReference type="PANTHER" id="PTHR46580:SF2">
    <property type="entry name" value="MAM DOMAIN-CONTAINING PROTEIN"/>
    <property type="match status" value="1"/>
</dbReference>
<dbReference type="EMBL" id="NMQU01000047">
    <property type="protein sequence ID" value="OXM49655.1"/>
    <property type="molecule type" value="Genomic_DNA"/>
</dbReference>
<dbReference type="Pfam" id="PF13517">
    <property type="entry name" value="FG-GAP_3"/>
    <property type="match status" value="2"/>
</dbReference>
<name>A0A229RT01_AMYAL</name>
<dbReference type="AlphaFoldDB" id="A0A229RT01"/>
<dbReference type="InterPro" id="IPR028994">
    <property type="entry name" value="Integrin_alpha_N"/>
</dbReference>
<dbReference type="OrthoDB" id="3622040at2"/>
<evidence type="ECO:0000256" key="1">
    <source>
        <dbReference type="ARBA" id="ARBA00022729"/>
    </source>
</evidence>
<feature type="chain" id="PRO_5012917850" description="VCBS repeat-containing protein" evidence="2">
    <location>
        <begin position="24"/>
        <end position="321"/>
    </location>
</feature>
<organism evidence="3 4">
    <name type="scientific">Amycolatopsis alba DSM 44262</name>
    <dbReference type="NCBI Taxonomy" id="1125972"/>
    <lineage>
        <taxon>Bacteria</taxon>
        <taxon>Bacillati</taxon>
        <taxon>Actinomycetota</taxon>
        <taxon>Actinomycetes</taxon>
        <taxon>Pseudonocardiales</taxon>
        <taxon>Pseudonocardiaceae</taxon>
        <taxon>Amycolatopsis</taxon>
    </lineage>
</organism>
<gene>
    <name evidence="3" type="ORF">CFP75_17950</name>
</gene>
<keyword evidence="1 2" id="KW-0732">Signal</keyword>
<dbReference type="InterPro" id="IPR013517">
    <property type="entry name" value="FG-GAP"/>
</dbReference>
<feature type="signal peptide" evidence="2">
    <location>
        <begin position="1"/>
        <end position="23"/>
    </location>
</feature>
<reference evidence="3 4" key="1">
    <citation type="submission" date="2017-07" db="EMBL/GenBank/DDBJ databases">
        <title>Amycolatopsis alba DSM 44262 Genome sequencing and assembly.</title>
        <authorList>
            <person name="Kaur N."/>
            <person name="Mayilraj S."/>
        </authorList>
    </citation>
    <scope>NUCLEOTIDE SEQUENCE [LARGE SCALE GENOMIC DNA]</scope>
    <source>
        <strain evidence="3 4">DSM 44262</strain>
    </source>
</reference>
<keyword evidence="4" id="KW-1185">Reference proteome</keyword>
<dbReference type="SUPFAM" id="SSF69318">
    <property type="entry name" value="Integrin alpha N-terminal domain"/>
    <property type="match status" value="1"/>
</dbReference>
<comment type="caution">
    <text evidence="3">The sequence shown here is derived from an EMBL/GenBank/DDBJ whole genome shotgun (WGS) entry which is preliminary data.</text>
</comment>
<dbReference type="Proteomes" id="UP000215563">
    <property type="component" value="Unassembled WGS sequence"/>
</dbReference>
<evidence type="ECO:0000256" key="2">
    <source>
        <dbReference type="SAM" id="SignalP"/>
    </source>
</evidence>
<proteinExistence type="predicted"/>
<accession>A0A229RT01</accession>
<evidence type="ECO:0000313" key="3">
    <source>
        <dbReference type="EMBL" id="OXM49655.1"/>
    </source>
</evidence>
<protein>
    <recommendedName>
        <fullName evidence="5">VCBS repeat-containing protein</fullName>
    </recommendedName>
</protein>
<evidence type="ECO:0008006" key="5">
    <source>
        <dbReference type="Google" id="ProtNLM"/>
    </source>
</evidence>
<dbReference type="PANTHER" id="PTHR46580">
    <property type="entry name" value="SENSOR KINASE-RELATED"/>
    <property type="match status" value="1"/>
</dbReference>